<evidence type="ECO:0000256" key="1">
    <source>
        <dbReference type="ARBA" id="ARBA00004141"/>
    </source>
</evidence>
<organism evidence="11 12">
    <name type="scientific">Halobacillus yeomjeoni</name>
    <dbReference type="NCBI Taxonomy" id="311194"/>
    <lineage>
        <taxon>Bacteria</taxon>
        <taxon>Bacillati</taxon>
        <taxon>Bacillota</taxon>
        <taxon>Bacilli</taxon>
        <taxon>Bacillales</taxon>
        <taxon>Bacillaceae</taxon>
        <taxon>Halobacillus</taxon>
    </lineage>
</organism>
<protein>
    <submittedName>
        <fullName evidence="11">Rhomboid family intramembrane serine protease</fullName>
    </submittedName>
</protein>
<dbReference type="Pfam" id="PF01694">
    <property type="entry name" value="Rhomboid"/>
    <property type="match status" value="1"/>
</dbReference>
<gene>
    <name evidence="11" type="ORF">H0267_06540</name>
</gene>
<feature type="compositionally biased region" description="Basic and acidic residues" evidence="8">
    <location>
        <begin position="490"/>
        <end position="506"/>
    </location>
</feature>
<feature type="transmembrane region" description="Helical" evidence="9">
    <location>
        <begin position="364"/>
        <end position="384"/>
    </location>
</feature>
<feature type="transmembrane region" description="Helical" evidence="9">
    <location>
        <begin position="284"/>
        <end position="302"/>
    </location>
</feature>
<keyword evidence="3 9" id="KW-0812">Transmembrane</keyword>
<dbReference type="InterPro" id="IPR035952">
    <property type="entry name" value="Rhomboid-like_sf"/>
</dbReference>
<keyword evidence="6 9" id="KW-0472">Membrane</keyword>
<feature type="repeat" description="TPR" evidence="7">
    <location>
        <begin position="427"/>
        <end position="460"/>
    </location>
</feature>
<evidence type="ECO:0000256" key="4">
    <source>
        <dbReference type="ARBA" id="ARBA00022801"/>
    </source>
</evidence>
<dbReference type="InterPro" id="IPR011990">
    <property type="entry name" value="TPR-like_helical_dom_sf"/>
</dbReference>
<dbReference type="EMBL" id="JADZSC010000001">
    <property type="protein sequence ID" value="MBH0229874.1"/>
    <property type="molecule type" value="Genomic_DNA"/>
</dbReference>
<feature type="repeat" description="TPR" evidence="7">
    <location>
        <begin position="461"/>
        <end position="494"/>
    </location>
</feature>
<dbReference type="Gene3D" id="1.20.1540.10">
    <property type="entry name" value="Rhomboid-like"/>
    <property type="match status" value="1"/>
</dbReference>
<dbReference type="Gene3D" id="1.25.40.10">
    <property type="entry name" value="Tetratricopeptide repeat domain"/>
    <property type="match status" value="1"/>
</dbReference>
<evidence type="ECO:0000256" key="7">
    <source>
        <dbReference type="PROSITE-ProRule" id="PRU00339"/>
    </source>
</evidence>
<dbReference type="InterPro" id="IPR019734">
    <property type="entry name" value="TPR_rpt"/>
</dbReference>
<reference evidence="11 12" key="1">
    <citation type="journal article" date="2005" name="Int. J. Syst. Evol. Microbiol.">
        <title>Halobacillus yeomjeoni sp. nov., isolated from a marine solar saltern in Korea.</title>
        <authorList>
            <person name="Yoon J.H."/>
            <person name="Kang S.J."/>
            <person name="Lee C.H."/>
            <person name="Oh H.W."/>
            <person name="Oh T.K."/>
        </authorList>
    </citation>
    <scope>NUCLEOTIDE SEQUENCE [LARGE SCALE GENOMIC DNA]</scope>
    <source>
        <strain evidence="11 12">KCTC 3957</strain>
    </source>
</reference>
<keyword evidence="4" id="KW-0378">Hydrolase</keyword>
<evidence type="ECO:0000256" key="3">
    <source>
        <dbReference type="ARBA" id="ARBA00022692"/>
    </source>
</evidence>
<dbReference type="PANTHER" id="PTHR43731:SF14">
    <property type="entry name" value="PRESENILIN-ASSOCIATED RHOMBOID-LIKE PROTEIN, MITOCHONDRIAL"/>
    <property type="match status" value="1"/>
</dbReference>
<evidence type="ECO:0000259" key="10">
    <source>
        <dbReference type="Pfam" id="PF01694"/>
    </source>
</evidence>
<evidence type="ECO:0000256" key="6">
    <source>
        <dbReference type="ARBA" id="ARBA00023136"/>
    </source>
</evidence>
<keyword evidence="11" id="KW-0645">Protease</keyword>
<feature type="domain" description="Peptidase S54 rhomboid" evidence="10">
    <location>
        <begin position="221"/>
        <end position="354"/>
    </location>
</feature>
<accession>A0A931MV12</accession>
<evidence type="ECO:0000313" key="11">
    <source>
        <dbReference type="EMBL" id="MBH0229874.1"/>
    </source>
</evidence>
<evidence type="ECO:0000256" key="5">
    <source>
        <dbReference type="ARBA" id="ARBA00022989"/>
    </source>
</evidence>
<dbReference type="SUPFAM" id="SSF144091">
    <property type="entry name" value="Rhomboid-like"/>
    <property type="match status" value="1"/>
</dbReference>
<dbReference type="Proteomes" id="UP000614490">
    <property type="component" value="Unassembled WGS sequence"/>
</dbReference>
<evidence type="ECO:0000256" key="2">
    <source>
        <dbReference type="ARBA" id="ARBA00009045"/>
    </source>
</evidence>
<keyword evidence="12" id="KW-1185">Reference proteome</keyword>
<dbReference type="GO" id="GO:0004252">
    <property type="term" value="F:serine-type endopeptidase activity"/>
    <property type="evidence" value="ECO:0007669"/>
    <property type="project" value="InterPro"/>
</dbReference>
<dbReference type="InterPro" id="IPR050925">
    <property type="entry name" value="Rhomboid_protease_S54"/>
</dbReference>
<dbReference type="Pfam" id="PF14559">
    <property type="entry name" value="TPR_19"/>
    <property type="match status" value="1"/>
</dbReference>
<keyword evidence="5 9" id="KW-1133">Transmembrane helix</keyword>
<evidence type="ECO:0000313" key="12">
    <source>
        <dbReference type="Proteomes" id="UP000614490"/>
    </source>
</evidence>
<feature type="transmembrane region" description="Helical" evidence="9">
    <location>
        <begin position="175"/>
        <end position="195"/>
    </location>
</feature>
<evidence type="ECO:0000256" key="9">
    <source>
        <dbReference type="SAM" id="Phobius"/>
    </source>
</evidence>
<dbReference type="PROSITE" id="PS50005">
    <property type="entry name" value="TPR"/>
    <property type="match status" value="2"/>
</dbReference>
<dbReference type="AlphaFoldDB" id="A0A931MV12"/>
<name>A0A931MV12_9BACI</name>
<comment type="caution">
    <text evidence="11">The sequence shown here is derived from an EMBL/GenBank/DDBJ whole genome shotgun (WGS) entry which is preliminary data.</text>
</comment>
<evidence type="ECO:0000256" key="8">
    <source>
        <dbReference type="SAM" id="MobiDB-lite"/>
    </source>
</evidence>
<feature type="transmembrane region" description="Helical" evidence="9">
    <location>
        <begin position="260"/>
        <end position="278"/>
    </location>
</feature>
<sequence>MFIDQEYFFWKLTHDLIVNQKFHILYSHMEEREVWLEKDFKGTTHVVRLKHKEMNWRNELKRDLELVDHQLKQNRKLFRGGKVQTHALYISEYPPVDEWEDLLGSRTDGMKVYFMHDENKDSERSRFYKKFNIEDPIVDQDIAENEMEAIIPYLKQQIVTMHQKRKKEAESLFRFGKPFMTIFLLIVNILFFLYVEWQGDTTSVETLIEYGAKYNPEILSGEWWRIVTSMFLHIGVVHLLMNMLALFYLGMAVERIYGTLRFTVIYFMAGVFGGVASFMLNPQVAAGASGAIFGLFGALLFFGIQHKRLFFRTMGWNLIIVIGINIAFGIVVPQVDNGAHLGGLLGGFIATSITHLPKRKNVKLQALATVSYVLLISSMVFFGVQNVFNGGNFTKVQQTQELNKQGEYDKVIQITTEALEDPGRFEAELLFNRSFAYIREGDEEEALKDLEKVTEISPDLAEAHYNLAILYQQKGNTKKAAAHANTAADLKPDNEDFQRLKDELDQ</sequence>
<dbReference type="GO" id="GO:0016020">
    <property type="term" value="C:membrane"/>
    <property type="evidence" value="ECO:0007669"/>
    <property type="project" value="UniProtKB-SubCell"/>
</dbReference>
<dbReference type="PANTHER" id="PTHR43731">
    <property type="entry name" value="RHOMBOID PROTEASE"/>
    <property type="match status" value="1"/>
</dbReference>
<keyword evidence="7" id="KW-0802">TPR repeat</keyword>
<dbReference type="RefSeq" id="WP_197316459.1">
    <property type="nucleotide sequence ID" value="NZ_JADZSC010000001.1"/>
</dbReference>
<comment type="subcellular location">
    <subcellularLocation>
        <location evidence="1">Membrane</location>
        <topology evidence="1">Multi-pass membrane protein</topology>
    </subcellularLocation>
</comment>
<proteinExistence type="inferred from homology"/>
<dbReference type="InterPro" id="IPR022764">
    <property type="entry name" value="Peptidase_S54_rhomboid_dom"/>
</dbReference>
<feature type="transmembrane region" description="Helical" evidence="9">
    <location>
        <begin position="314"/>
        <end position="332"/>
    </location>
</feature>
<dbReference type="SUPFAM" id="SSF48452">
    <property type="entry name" value="TPR-like"/>
    <property type="match status" value="1"/>
</dbReference>
<feature type="transmembrane region" description="Helical" evidence="9">
    <location>
        <begin position="223"/>
        <end position="248"/>
    </location>
</feature>
<feature type="region of interest" description="Disordered" evidence="8">
    <location>
        <begin position="482"/>
        <end position="506"/>
    </location>
</feature>
<dbReference type="SMART" id="SM00028">
    <property type="entry name" value="TPR"/>
    <property type="match status" value="2"/>
</dbReference>
<dbReference type="GO" id="GO:0006508">
    <property type="term" value="P:proteolysis"/>
    <property type="evidence" value="ECO:0007669"/>
    <property type="project" value="UniProtKB-KW"/>
</dbReference>
<comment type="similarity">
    <text evidence="2">Belongs to the peptidase S54 family.</text>
</comment>